<dbReference type="eggNOG" id="ENOG5032ZQZ">
    <property type="taxonomic scope" value="Bacteria"/>
</dbReference>
<dbReference type="HOGENOM" id="CLU_124318_0_0_6"/>
<protein>
    <recommendedName>
        <fullName evidence="3">Bacteriophage protein</fullName>
    </recommendedName>
</protein>
<reference evidence="1 2" key="1">
    <citation type="submission" date="2013-02" db="EMBL/GenBank/DDBJ databases">
        <title>The Genome Sequence of Acinetobacter sp. CIP 56.2.</title>
        <authorList>
            <consortium name="The Broad Institute Genome Sequencing Platform"/>
            <consortium name="The Broad Institute Genome Sequencing Center for Infectious Disease"/>
            <person name="Cerqueira G."/>
            <person name="Feldgarden M."/>
            <person name="Courvalin P."/>
            <person name="Perichon B."/>
            <person name="Grillot-Courvalin C."/>
            <person name="Clermont D."/>
            <person name="Rocha E."/>
            <person name="Yoon E.-J."/>
            <person name="Nemec A."/>
            <person name="Walker B."/>
            <person name="Young S.K."/>
            <person name="Zeng Q."/>
            <person name="Gargeya S."/>
            <person name="Fitzgerald M."/>
            <person name="Haas B."/>
            <person name="Abouelleil A."/>
            <person name="Alvarado L."/>
            <person name="Arachchi H.M."/>
            <person name="Berlin A.M."/>
            <person name="Chapman S.B."/>
            <person name="Dewar J."/>
            <person name="Goldberg J."/>
            <person name="Griggs A."/>
            <person name="Gujja S."/>
            <person name="Hansen M."/>
            <person name="Howarth C."/>
            <person name="Imamovic A."/>
            <person name="Larimer J."/>
            <person name="McCowan C."/>
            <person name="Murphy C."/>
            <person name="Neiman D."/>
            <person name="Pearson M."/>
            <person name="Priest M."/>
            <person name="Roberts A."/>
            <person name="Saif S."/>
            <person name="Shea T."/>
            <person name="Sisk P."/>
            <person name="Sykes S."/>
            <person name="Wortman J."/>
            <person name="Nusbaum C."/>
            <person name="Birren B."/>
        </authorList>
    </citation>
    <scope>NUCLEOTIDE SEQUENCE [LARGE SCALE GENOMIC DNA]</scope>
    <source>
        <strain evidence="1 2">CIP 56.2</strain>
    </source>
</reference>
<dbReference type="PATRIC" id="fig|1144672.3.peg.2517"/>
<name>N8XIX1_9GAMM</name>
<comment type="caution">
    <text evidence="1">The sequence shown here is derived from an EMBL/GenBank/DDBJ whole genome shotgun (WGS) entry which is preliminary data.</text>
</comment>
<gene>
    <name evidence="1" type="ORF">F966_02624</name>
</gene>
<dbReference type="STRING" id="1144672.F966_02624"/>
<dbReference type="Proteomes" id="UP000013209">
    <property type="component" value="Unassembled WGS sequence"/>
</dbReference>
<dbReference type="AlphaFoldDB" id="N8XIX1"/>
<sequence length="148" mass="16053">MEINGIEYTIGRLNAVDQFHVSRKIAPIVPKLMPIIAEVAKGDLAKAIDSIDQGESGDLSDLQPLADALSPLMDAIAQMPEDDVNYIIFKCLGVAKRGGAVVCRNNSIMFDDIDMTQVLPLVIATIRINLGNFIQGLLMKASSMKQPQ</sequence>
<dbReference type="InterPro" id="IPR049156">
    <property type="entry name" value="Phage_chap_TAC_15-like"/>
</dbReference>
<evidence type="ECO:0000313" key="1">
    <source>
        <dbReference type="EMBL" id="ENV08979.1"/>
    </source>
</evidence>
<evidence type="ECO:0000313" key="2">
    <source>
        <dbReference type="Proteomes" id="UP000013209"/>
    </source>
</evidence>
<accession>N8XIX1</accession>
<proteinExistence type="predicted"/>
<dbReference type="Pfam" id="PF21822">
    <property type="entry name" value="Phage_TAC_15"/>
    <property type="match status" value="1"/>
</dbReference>
<evidence type="ECO:0008006" key="3">
    <source>
        <dbReference type="Google" id="ProtNLM"/>
    </source>
</evidence>
<dbReference type="RefSeq" id="WP_004805835.1">
    <property type="nucleotide sequence ID" value="NZ_KB849440.1"/>
</dbReference>
<organism evidence="1 2">
    <name type="scientific">Acinetobacter higginsii</name>
    <dbReference type="NCBI Taxonomy" id="70347"/>
    <lineage>
        <taxon>Bacteria</taxon>
        <taxon>Pseudomonadati</taxon>
        <taxon>Pseudomonadota</taxon>
        <taxon>Gammaproteobacteria</taxon>
        <taxon>Moraxellales</taxon>
        <taxon>Moraxellaceae</taxon>
        <taxon>Acinetobacter</taxon>
    </lineage>
</organism>
<dbReference type="EMBL" id="APPH01000010">
    <property type="protein sequence ID" value="ENV08979.1"/>
    <property type="molecule type" value="Genomic_DNA"/>
</dbReference>